<proteinExistence type="predicted"/>
<evidence type="ECO:0000256" key="5">
    <source>
        <dbReference type="SAM" id="Phobius"/>
    </source>
</evidence>
<evidence type="ECO:0000256" key="3">
    <source>
        <dbReference type="ARBA" id="ARBA00022989"/>
    </source>
</evidence>
<evidence type="ECO:0000313" key="7">
    <source>
        <dbReference type="EMBL" id="GBM81307.1"/>
    </source>
</evidence>
<sequence length="374" mass="42396">MFLILRFLMAFGVTSLYVNSPVILAEITSKEYRSIYCFAFKNGFTLGYVLMPLIAWLIPDWFWLQLIFTLPWLSLLCAFWILPETPRWLLTHGKFDELERLLLLAAKKNGKDMKQARIEISDFISYHSQKDHSEKVATILDLLSPKMRKNTINIFFCWFINSYIYYALSWNTNDLAGDPYWNFFISGAVELPEVFVFIFLCRYIGNRLGLVIANVLSGICLIGMVCAPSDMVRLTIVLAMSGKFFCSGAFDTEYVYTPEIFPTVLRNVALGSSSTVARIGALIAPFIHQLADVTYPWVPMAIPGGLSILSGLLVLLLPETKGKILPDTLEEGEKFFAKQEPVHHLSSVDGTKKQEIELKKPVDMEGLNKEVTKL</sequence>
<evidence type="ECO:0000256" key="4">
    <source>
        <dbReference type="ARBA" id="ARBA00023136"/>
    </source>
</evidence>
<feature type="transmembrane region" description="Helical" evidence="5">
    <location>
        <begin position="62"/>
        <end position="82"/>
    </location>
</feature>
<keyword evidence="8" id="KW-1185">Reference proteome</keyword>
<reference evidence="7 8" key="1">
    <citation type="journal article" date="2019" name="Sci. Rep.">
        <title>Orb-weaving spider Araneus ventricosus genome elucidates the spidroin gene catalogue.</title>
        <authorList>
            <person name="Kono N."/>
            <person name="Nakamura H."/>
            <person name="Ohtoshi R."/>
            <person name="Moran D.A.P."/>
            <person name="Shinohara A."/>
            <person name="Yoshida Y."/>
            <person name="Fujiwara M."/>
            <person name="Mori M."/>
            <person name="Tomita M."/>
            <person name="Arakawa K."/>
        </authorList>
    </citation>
    <scope>NUCLEOTIDE SEQUENCE [LARGE SCALE GENOMIC DNA]</scope>
</reference>
<dbReference type="PANTHER" id="PTHR24064">
    <property type="entry name" value="SOLUTE CARRIER FAMILY 22 MEMBER"/>
    <property type="match status" value="1"/>
</dbReference>
<comment type="subcellular location">
    <subcellularLocation>
        <location evidence="1">Membrane</location>
        <topology evidence="1">Multi-pass membrane protein</topology>
    </subcellularLocation>
</comment>
<feature type="domain" description="Major facilitator superfamily (MFS) profile" evidence="6">
    <location>
        <begin position="1"/>
        <end position="322"/>
    </location>
</feature>
<evidence type="ECO:0000256" key="1">
    <source>
        <dbReference type="ARBA" id="ARBA00004141"/>
    </source>
</evidence>
<feature type="transmembrane region" description="Helical" evidence="5">
    <location>
        <begin position="297"/>
        <end position="317"/>
    </location>
</feature>
<evidence type="ECO:0000256" key="2">
    <source>
        <dbReference type="ARBA" id="ARBA00022692"/>
    </source>
</evidence>
<dbReference type="Gene3D" id="1.20.1250.20">
    <property type="entry name" value="MFS general substrate transporter like domains"/>
    <property type="match status" value="1"/>
</dbReference>
<organism evidence="7 8">
    <name type="scientific">Araneus ventricosus</name>
    <name type="common">Orbweaver spider</name>
    <name type="synonym">Epeira ventricosa</name>
    <dbReference type="NCBI Taxonomy" id="182803"/>
    <lineage>
        <taxon>Eukaryota</taxon>
        <taxon>Metazoa</taxon>
        <taxon>Ecdysozoa</taxon>
        <taxon>Arthropoda</taxon>
        <taxon>Chelicerata</taxon>
        <taxon>Arachnida</taxon>
        <taxon>Araneae</taxon>
        <taxon>Araneomorphae</taxon>
        <taxon>Entelegynae</taxon>
        <taxon>Araneoidea</taxon>
        <taxon>Araneidae</taxon>
        <taxon>Araneus</taxon>
    </lineage>
</organism>
<comment type="caution">
    <text evidence="7">The sequence shown here is derived from an EMBL/GenBank/DDBJ whole genome shotgun (WGS) entry which is preliminary data.</text>
</comment>
<dbReference type="OrthoDB" id="6414071at2759"/>
<dbReference type="InterPro" id="IPR005828">
    <property type="entry name" value="MFS_sugar_transport-like"/>
</dbReference>
<dbReference type="Pfam" id="PF00083">
    <property type="entry name" value="Sugar_tr"/>
    <property type="match status" value="1"/>
</dbReference>
<dbReference type="AlphaFoldDB" id="A0A4Y2IU30"/>
<feature type="transmembrane region" description="Helical" evidence="5">
    <location>
        <begin position="36"/>
        <end position="56"/>
    </location>
</feature>
<dbReference type="PROSITE" id="PS50850">
    <property type="entry name" value="MFS"/>
    <property type="match status" value="1"/>
</dbReference>
<gene>
    <name evidence="7" type="primary">Orct_5</name>
    <name evidence="7" type="ORF">AVEN_46808_1</name>
</gene>
<evidence type="ECO:0000259" key="6">
    <source>
        <dbReference type="PROSITE" id="PS50850"/>
    </source>
</evidence>
<dbReference type="SUPFAM" id="SSF103473">
    <property type="entry name" value="MFS general substrate transporter"/>
    <property type="match status" value="1"/>
</dbReference>
<feature type="transmembrane region" description="Helical" evidence="5">
    <location>
        <begin position="6"/>
        <end position="24"/>
    </location>
</feature>
<dbReference type="InterPro" id="IPR020846">
    <property type="entry name" value="MFS_dom"/>
</dbReference>
<feature type="transmembrane region" description="Helical" evidence="5">
    <location>
        <begin position="208"/>
        <end position="225"/>
    </location>
</feature>
<keyword evidence="3 5" id="KW-1133">Transmembrane helix</keyword>
<dbReference type="GO" id="GO:0022857">
    <property type="term" value="F:transmembrane transporter activity"/>
    <property type="evidence" value="ECO:0007669"/>
    <property type="project" value="InterPro"/>
</dbReference>
<protein>
    <submittedName>
        <fullName evidence="7">Organic cation transporter protein</fullName>
    </submittedName>
</protein>
<dbReference type="EMBL" id="BGPR01002935">
    <property type="protein sequence ID" value="GBM81307.1"/>
    <property type="molecule type" value="Genomic_DNA"/>
</dbReference>
<keyword evidence="4 5" id="KW-0472">Membrane</keyword>
<evidence type="ECO:0000313" key="8">
    <source>
        <dbReference type="Proteomes" id="UP000499080"/>
    </source>
</evidence>
<feature type="transmembrane region" description="Helical" evidence="5">
    <location>
        <begin position="151"/>
        <end position="168"/>
    </location>
</feature>
<dbReference type="GO" id="GO:0016020">
    <property type="term" value="C:membrane"/>
    <property type="evidence" value="ECO:0007669"/>
    <property type="project" value="UniProtKB-SubCell"/>
</dbReference>
<keyword evidence="2 5" id="KW-0812">Transmembrane</keyword>
<dbReference type="InterPro" id="IPR036259">
    <property type="entry name" value="MFS_trans_sf"/>
</dbReference>
<name>A0A4Y2IU30_ARAVE</name>
<dbReference type="Proteomes" id="UP000499080">
    <property type="component" value="Unassembled WGS sequence"/>
</dbReference>
<accession>A0A4Y2IU30</accession>
<feature type="transmembrane region" description="Helical" evidence="5">
    <location>
        <begin position="180"/>
        <end position="201"/>
    </location>
</feature>